<evidence type="ECO:0000259" key="3">
    <source>
        <dbReference type="Pfam" id="PF18451"/>
    </source>
</evidence>
<dbReference type="InterPro" id="IPR040559">
    <property type="entry name" value="CdiA_C"/>
</dbReference>
<evidence type="ECO:0000256" key="1">
    <source>
        <dbReference type="SAM" id="MobiDB-lite"/>
    </source>
</evidence>
<dbReference type="OrthoDB" id="9797300at2"/>
<evidence type="ECO:0000259" key="2">
    <source>
        <dbReference type="Pfam" id="PF04233"/>
    </source>
</evidence>
<dbReference type="Gene3D" id="3.40.1350.120">
    <property type="match status" value="1"/>
</dbReference>
<dbReference type="Pfam" id="PF04233">
    <property type="entry name" value="Phage_Mu_F"/>
    <property type="match status" value="1"/>
</dbReference>
<accession>A0A444HES9</accession>
<evidence type="ECO:0000313" key="5">
    <source>
        <dbReference type="Proteomes" id="UP000287527"/>
    </source>
</evidence>
<comment type="caution">
    <text evidence="4">The sequence shown here is derived from an EMBL/GenBank/DDBJ whole genome shotgun (WGS) entry which is preliminary data.</text>
</comment>
<sequence>MNIKNRLSGLFGKTTEQKEIDAAVTQMVNAIKNQRSLFKKEIKEWKLAKFAAFNKDMPRRHLLIQLYDDIMDDAFIFGISETRKLRISNKGFVIVNSKGEIDPDKTKLLKKEWFNKLIKVSVESMYYGYSLLYPQELDEDGYIKKLSLVFRDHVVPETEEILKEVFDQSGVKFREAPYDKWMFWINYDNFIGILNKAAPLYIFKKHSWQNWDEFEEMFGIPIRTAKVASTDKRVQQEVDKWLKDLGSAAWGRFPEGVEIDIKESNSRDAFNVFNEKRKACNEELAILFDGNSETSKDTGSRAKAEALIDSTQSLIELDDEMRVQFMVNDDLLPWLINLGYPFEKGDEFQWNYNEQATPKERLDIFKGVKDLGYKVKKEQIETELDVEIVGEYTTAQPVPPNDDDPDKDDPDDIDDKKDDKKPKAGFKLPHAHHKGCGCGACDLTYRLIDFNLLAALSGDEERFLKELWNNPDSINFNYKEFRATHPELLDAVRGGFGNIDFDFQSPDHLTMELFQANIHRFGVDKTLKEILDLNEIIKSAKDFSEFRERAKKLFPNYKELWLRTEWDHAHAVSQMGARQIEMMQDADIAPYWKFKATRDERTTEICNSIHNKVFRKSDSDAWRFLPPLHFKCRSDAEDVLEGYDGNVESFNDAVALDPDGWAKMQKAGFDVNWGDAKEVFTATQGYLRNAGVQPLDVSLFDFSAFGLKPFGSISSKGILPTEHFDFDAFRDRSGLARIEDAEGMPNWLSRELFDSFDDDGKKVIADVLHSADEIYWIDDSGTFTKKYIKYYKGSTYEAVVTYTKNSKATLQQLTKIANPDEQRKGLLIYTPSGQIEWRKGQYSGYSDEYVKHSFDDKNGGYLVSHKLHNKSELSNNLVTGGLLEKLGKAVELLPVVPGKNPDALINGVEWEFKLLTNYSNLFNRIKEEVKRASKQSGNVMLHINGKYNNNDIIRGLNAVIKNDDSRRVRFVALLFNDDKLFVFSRKQIETREFEALLKG</sequence>
<dbReference type="InterPro" id="IPR006528">
    <property type="entry name" value="Phage_head_morphogenesis_dom"/>
</dbReference>
<protein>
    <submittedName>
        <fullName evidence="4">DUF935 family protein</fullName>
    </submittedName>
</protein>
<reference evidence="4 5" key="1">
    <citation type="submission" date="2019-01" db="EMBL/GenBank/DDBJ databases">
        <title>Flavobacterium sp. nov.,isolated from freshwater.</title>
        <authorList>
            <person name="Zhang R."/>
            <person name="Du Z.-J."/>
        </authorList>
    </citation>
    <scope>NUCLEOTIDE SEQUENCE [LARGE SCALE GENOMIC DNA]</scope>
    <source>
        <strain evidence="4 5">1E403</strain>
    </source>
</reference>
<feature type="domain" description="tRNA nuclease CdiA C-terminal" evidence="3">
    <location>
        <begin position="899"/>
        <end position="979"/>
    </location>
</feature>
<feature type="region of interest" description="Disordered" evidence="1">
    <location>
        <begin position="391"/>
        <end position="426"/>
    </location>
</feature>
<gene>
    <name evidence="4" type="ORF">EPI11_00140</name>
</gene>
<organism evidence="4 5">
    <name type="scientific">Flavobacterium cerinum</name>
    <dbReference type="NCBI Taxonomy" id="2502784"/>
    <lineage>
        <taxon>Bacteria</taxon>
        <taxon>Pseudomonadati</taxon>
        <taxon>Bacteroidota</taxon>
        <taxon>Flavobacteriia</taxon>
        <taxon>Flavobacteriales</taxon>
        <taxon>Flavobacteriaceae</taxon>
        <taxon>Flavobacterium</taxon>
    </lineage>
</organism>
<dbReference type="AlphaFoldDB" id="A0A444HES9"/>
<feature type="compositionally biased region" description="Acidic residues" evidence="1">
    <location>
        <begin position="401"/>
        <end position="413"/>
    </location>
</feature>
<feature type="domain" description="Phage head morphogenesis" evidence="2">
    <location>
        <begin position="568"/>
        <end position="634"/>
    </location>
</feature>
<dbReference type="Pfam" id="PF18451">
    <property type="entry name" value="CdiA_C"/>
    <property type="match status" value="1"/>
</dbReference>
<name>A0A444HES9_9FLAO</name>
<dbReference type="Pfam" id="PF06074">
    <property type="entry name" value="Portal_Mu"/>
    <property type="match status" value="1"/>
</dbReference>
<dbReference type="InterPro" id="IPR009279">
    <property type="entry name" value="Portal_Mu"/>
</dbReference>
<dbReference type="NCBIfam" id="TIGR01641">
    <property type="entry name" value="phageSPP1_gp7"/>
    <property type="match status" value="1"/>
</dbReference>
<dbReference type="RefSeq" id="WP_128387929.1">
    <property type="nucleotide sequence ID" value="NZ_SBII01000001.1"/>
</dbReference>
<dbReference type="EMBL" id="SBII01000001">
    <property type="protein sequence ID" value="RWX03373.1"/>
    <property type="molecule type" value="Genomic_DNA"/>
</dbReference>
<proteinExistence type="predicted"/>
<evidence type="ECO:0000313" key="4">
    <source>
        <dbReference type="EMBL" id="RWX03373.1"/>
    </source>
</evidence>
<keyword evidence="5" id="KW-1185">Reference proteome</keyword>
<dbReference type="Proteomes" id="UP000287527">
    <property type="component" value="Unassembled WGS sequence"/>
</dbReference>